<comment type="similarity">
    <text evidence="1">Belongs to the transglycosylase Slt family.</text>
</comment>
<dbReference type="InterPro" id="IPR023346">
    <property type="entry name" value="Lysozyme-like_dom_sf"/>
</dbReference>
<name>A0A7V5HNH7_UNCW3</name>
<comment type="caution">
    <text evidence="3">The sequence shown here is derived from an EMBL/GenBank/DDBJ whole genome shotgun (WGS) entry which is preliminary data.</text>
</comment>
<dbReference type="GO" id="GO:0016020">
    <property type="term" value="C:membrane"/>
    <property type="evidence" value="ECO:0007669"/>
    <property type="project" value="InterPro"/>
</dbReference>
<evidence type="ECO:0000259" key="2">
    <source>
        <dbReference type="Pfam" id="PF01464"/>
    </source>
</evidence>
<dbReference type="PANTHER" id="PTHR37423:SF2">
    <property type="entry name" value="MEMBRANE-BOUND LYTIC MUREIN TRANSGLYCOSYLASE C"/>
    <property type="match status" value="1"/>
</dbReference>
<feature type="domain" description="Transglycosylase SLT" evidence="2">
    <location>
        <begin position="510"/>
        <end position="617"/>
    </location>
</feature>
<dbReference type="PANTHER" id="PTHR37423">
    <property type="entry name" value="SOLUBLE LYTIC MUREIN TRANSGLYCOSYLASE-RELATED"/>
    <property type="match status" value="1"/>
</dbReference>
<dbReference type="PROSITE" id="PS00922">
    <property type="entry name" value="TRANSGLYCOSYLASE"/>
    <property type="match status" value="1"/>
</dbReference>
<gene>
    <name evidence="3" type="ORF">ENL43_03175</name>
</gene>
<dbReference type="Gene3D" id="1.25.40.10">
    <property type="entry name" value="Tetratricopeptide repeat domain"/>
    <property type="match status" value="1"/>
</dbReference>
<accession>A0A7V5HNH7</accession>
<dbReference type="EMBL" id="DRTX01000160">
    <property type="protein sequence ID" value="HHF53348.1"/>
    <property type="molecule type" value="Genomic_DNA"/>
</dbReference>
<dbReference type="InterPro" id="IPR011990">
    <property type="entry name" value="TPR-like_helical_dom_sf"/>
</dbReference>
<dbReference type="GO" id="GO:0000270">
    <property type="term" value="P:peptidoglycan metabolic process"/>
    <property type="evidence" value="ECO:0007669"/>
    <property type="project" value="InterPro"/>
</dbReference>
<reference evidence="3" key="1">
    <citation type="journal article" date="2020" name="mSystems">
        <title>Genome- and Community-Level Interaction Insights into Carbon Utilization and Element Cycling Functions of Hydrothermarchaeota in Hydrothermal Sediment.</title>
        <authorList>
            <person name="Zhou Z."/>
            <person name="Liu Y."/>
            <person name="Xu W."/>
            <person name="Pan J."/>
            <person name="Luo Z.H."/>
            <person name="Li M."/>
        </authorList>
    </citation>
    <scope>NUCLEOTIDE SEQUENCE [LARGE SCALE GENOMIC DNA]</scope>
    <source>
        <strain evidence="3">HyVt-96</strain>
    </source>
</reference>
<protein>
    <submittedName>
        <fullName evidence="3">Lytic transglycosylase domain-containing protein</fullName>
    </submittedName>
</protein>
<organism evidence="3">
    <name type="scientific">candidate division WOR-3 bacterium</name>
    <dbReference type="NCBI Taxonomy" id="2052148"/>
    <lineage>
        <taxon>Bacteria</taxon>
        <taxon>Bacteria division WOR-3</taxon>
    </lineage>
</organism>
<dbReference type="CDD" id="cd13401">
    <property type="entry name" value="Slt70-like"/>
    <property type="match status" value="1"/>
</dbReference>
<dbReference type="InterPro" id="IPR008258">
    <property type="entry name" value="Transglycosylase_SLT_dom_1"/>
</dbReference>
<dbReference type="GO" id="GO:0008933">
    <property type="term" value="F:peptidoglycan lytic transglycosylase activity"/>
    <property type="evidence" value="ECO:0007669"/>
    <property type="project" value="InterPro"/>
</dbReference>
<sequence>MFSFSFLLFLTISTSPISTLFEEREFSEVIRLRGQAETRGDTLAILESILKTKKYHFLLDFIDLKNPPENELLLPIVHILEEIPDKEYEYIELCELAMQRFPEIKEYLSFRYILKLVERGLVDSALNFFLLIGSNEFSYTSQVLDLIIPLLMQHKQFHLLDTILRRFPEDIPSVYWAKGKLYLAKGYPSKAKVFFITLIKKFPEHYLSLDGIKYIKGYYGEKGDVYFYNGEYKKAYLNYKKTQNRRFLPKRLISLYRMRRYSNFIKEYKKFRRKLPQKARKKIDIYAAYAYWRLGLHQKALKLFLYYANKGDILSARELLDLLLKEKILSPYELAQNHHIKSPELSYTMGLYALYHGTDSLAKKFFLNALSTNSQKIKLRSYFFLKSLGETVEPKLEEKEYLDLFSLYTRGLPVITSGSFLNSLLVTPINPDSLKKFRLFLIYGEYYEALRYLPKKPQYLYRGILIADSLAFDNVVIHLSLKLLNSLERKYPIPLVLLKGIFPLSYYRKIQKIASVFGLDPLLIHSLVREESWFNPDAVSARGAIGLMQLLPETAYRLTGRNISYEDLMSPEFNLMLGIKYFKSLHDTTNNVILAIAGYNAGPSRAISWKQIYNTRDPFLMMELIPFSETRKYVERIMRDIIIYKYLIKMEENQ</sequence>
<dbReference type="InterPro" id="IPR000189">
    <property type="entry name" value="Transglyc_AS"/>
</dbReference>
<dbReference type="Gene3D" id="1.10.530.10">
    <property type="match status" value="1"/>
</dbReference>
<proteinExistence type="inferred from homology"/>
<evidence type="ECO:0000313" key="3">
    <source>
        <dbReference type="EMBL" id="HHF53348.1"/>
    </source>
</evidence>
<dbReference type="AlphaFoldDB" id="A0A7V5HNH7"/>
<dbReference type="Proteomes" id="UP000886050">
    <property type="component" value="Unassembled WGS sequence"/>
</dbReference>
<evidence type="ECO:0000256" key="1">
    <source>
        <dbReference type="ARBA" id="ARBA00007734"/>
    </source>
</evidence>
<dbReference type="Pfam" id="PF01464">
    <property type="entry name" value="SLT"/>
    <property type="match status" value="1"/>
</dbReference>
<dbReference type="SUPFAM" id="SSF53955">
    <property type="entry name" value="Lysozyme-like"/>
    <property type="match status" value="1"/>
</dbReference>